<accession>A0A6I2KZJ7</accession>
<protein>
    <submittedName>
        <fullName evidence="1">RimK family alpha-L-glutamate ligase</fullName>
    </submittedName>
</protein>
<keyword evidence="2" id="KW-1185">Reference proteome</keyword>
<dbReference type="SUPFAM" id="SSF56059">
    <property type="entry name" value="Glutathione synthetase ATP-binding domain-like"/>
    <property type="match status" value="1"/>
</dbReference>
<reference evidence="1 2" key="1">
    <citation type="submission" date="2019-11" db="EMBL/GenBank/DDBJ databases">
        <title>Novel species isolated from a subtropical stream in China.</title>
        <authorList>
            <person name="Lu H."/>
        </authorList>
    </citation>
    <scope>NUCLEOTIDE SEQUENCE [LARGE SCALE GENOMIC DNA]</scope>
    <source>
        <strain evidence="1 2">FT80W</strain>
    </source>
</reference>
<proteinExistence type="predicted"/>
<dbReference type="EMBL" id="WKJK01000003">
    <property type="protein sequence ID" value="MRW89904.1"/>
    <property type="molecule type" value="Genomic_DNA"/>
</dbReference>
<keyword evidence="1" id="KW-0436">Ligase</keyword>
<evidence type="ECO:0000313" key="1">
    <source>
        <dbReference type="EMBL" id="MRW89904.1"/>
    </source>
</evidence>
<organism evidence="1 2">
    <name type="scientific">Duganella guangzhouensis</name>
    <dbReference type="NCBI Taxonomy" id="2666084"/>
    <lineage>
        <taxon>Bacteria</taxon>
        <taxon>Pseudomonadati</taxon>
        <taxon>Pseudomonadota</taxon>
        <taxon>Betaproteobacteria</taxon>
        <taxon>Burkholderiales</taxon>
        <taxon>Oxalobacteraceae</taxon>
        <taxon>Telluria group</taxon>
        <taxon>Duganella</taxon>
    </lineage>
</organism>
<comment type="caution">
    <text evidence="1">The sequence shown here is derived from an EMBL/GenBank/DDBJ whole genome shotgun (WGS) entry which is preliminary data.</text>
</comment>
<name>A0A6I2KZJ7_9BURK</name>
<evidence type="ECO:0000313" key="2">
    <source>
        <dbReference type="Proteomes" id="UP000433309"/>
    </source>
</evidence>
<dbReference type="AlphaFoldDB" id="A0A6I2KZJ7"/>
<dbReference type="GO" id="GO:0016874">
    <property type="term" value="F:ligase activity"/>
    <property type="evidence" value="ECO:0007669"/>
    <property type="project" value="UniProtKB-KW"/>
</dbReference>
<gene>
    <name evidence="1" type="ORF">GJ699_07910</name>
</gene>
<dbReference type="RefSeq" id="WP_154374818.1">
    <property type="nucleotide sequence ID" value="NZ_WKJK01000003.1"/>
</dbReference>
<dbReference type="Proteomes" id="UP000433309">
    <property type="component" value="Unassembled WGS sequence"/>
</dbReference>
<sequence>MDQLINNARTAFAPLIGYAKLMRYAMRGQDLNPVAAGLLRRVLHEPNDVHAALDYSIVLQLTGQPAIAMLMQQRALDRQVCYSRLAGPLKLLVVMGPGELMWNTPVELLLEDADITIHTLYLTHDHPWPDALPEHDVLFVAIAESRGNHSLLMRLAQITEHWERPVINRPQRIAALTRDATSALLSGVPGLRVPSTSRVGRDVLMHCDFFPFIARPLDSHAGRDLVCLEDARQIAAYLVEVADEQFYVSPFVDYRSADGLYRKYRVVLIQGQTFLGHMAISSHWLVHYLNAGMDESADKRAEEAACMDSFDTGFAARHAAALQELNQRIGLDYLVIDCAELAGGELLIFEVGTAMAVHSMDDAALYPYKQPAMQKIFSAFQSMLEGYL</sequence>